<keyword evidence="1" id="KW-0808">Transferase</keyword>
<feature type="domain" description="Carbohydrate kinase PfkB" evidence="3">
    <location>
        <begin position="2"/>
        <end position="50"/>
    </location>
</feature>
<evidence type="ECO:0000256" key="2">
    <source>
        <dbReference type="ARBA" id="ARBA00022777"/>
    </source>
</evidence>
<evidence type="ECO:0000313" key="4">
    <source>
        <dbReference type="EMBL" id="MPN62322.1"/>
    </source>
</evidence>
<dbReference type="PANTHER" id="PTHR10584:SF166">
    <property type="entry name" value="RIBOKINASE"/>
    <property type="match status" value="1"/>
</dbReference>
<dbReference type="InterPro" id="IPR029056">
    <property type="entry name" value="Ribokinase-like"/>
</dbReference>
<gene>
    <name evidence="4" type="ORF">SDC9_210069</name>
</gene>
<proteinExistence type="predicted"/>
<keyword evidence="2" id="KW-0418">Kinase</keyword>
<sequence length="62" mass="6457">MVDTTGAGDTFTGYYLAGIEAGMSDEEAIYRATTASSICITRMGAAPSIPLKEEVDTKAGIH</sequence>
<dbReference type="InterPro" id="IPR011611">
    <property type="entry name" value="PfkB_dom"/>
</dbReference>
<evidence type="ECO:0000259" key="3">
    <source>
        <dbReference type="Pfam" id="PF00294"/>
    </source>
</evidence>
<organism evidence="4">
    <name type="scientific">bioreactor metagenome</name>
    <dbReference type="NCBI Taxonomy" id="1076179"/>
    <lineage>
        <taxon>unclassified sequences</taxon>
        <taxon>metagenomes</taxon>
        <taxon>ecological metagenomes</taxon>
    </lineage>
</organism>
<reference evidence="4" key="1">
    <citation type="submission" date="2019-08" db="EMBL/GenBank/DDBJ databases">
        <authorList>
            <person name="Kucharzyk K."/>
            <person name="Murdoch R.W."/>
            <person name="Higgins S."/>
            <person name="Loffler F."/>
        </authorList>
    </citation>
    <scope>NUCLEOTIDE SEQUENCE</scope>
</reference>
<comment type="caution">
    <text evidence="4">The sequence shown here is derived from an EMBL/GenBank/DDBJ whole genome shotgun (WGS) entry which is preliminary data.</text>
</comment>
<dbReference type="GO" id="GO:0016301">
    <property type="term" value="F:kinase activity"/>
    <property type="evidence" value="ECO:0007669"/>
    <property type="project" value="UniProtKB-KW"/>
</dbReference>
<protein>
    <recommendedName>
        <fullName evidence="3">Carbohydrate kinase PfkB domain-containing protein</fullName>
    </recommendedName>
</protein>
<dbReference type="Gene3D" id="3.40.1190.20">
    <property type="match status" value="1"/>
</dbReference>
<dbReference type="EMBL" id="VSSQ01140162">
    <property type="protein sequence ID" value="MPN62322.1"/>
    <property type="molecule type" value="Genomic_DNA"/>
</dbReference>
<name>A0A645JGI2_9ZZZZ</name>
<dbReference type="AlphaFoldDB" id="A0A645JGI2"/>
<dbReference type="SUPFAM" id="SSF53613">
    <property type="entry name" value="Ribokinase-like"/>
    <property type="match status" value="1"/>
</dbReference>
<dbReference type="PANTHER" id="PTHR10584">
    <property type="entry name" value="SUGAR KINASE"/>
    <property type="match status" value="1"/>
</dbReference>
<evidence type="ECO:0000256" key="1">
    <source>
        <dbReference type="ARBA" id="ARBA00022679"/>
    </source>
</evidence>
<dbReference type="Pfam" id="PF00294">
    <property type="entry name" value="PfkB"/>
    <property type="match status" value="1"/>
</dbReference>
<accession>A0A645JGI2</accession>